<feature type="chain" id="PRO_5035278303" description="EF-hand domain-containing protein" evidence="1">
    <location>
        <begin position="23"/>
        <end position="174"/>
    </location>
</feature>
<evidence type="ECO:0000313" key="3">
    <source>
        <dbReference type="EMBL" id="GGD04727.1"/>
    </source>
</evidence>
<reference evidence="3" key="2">
    <citation type="submission" date="2020-09" db="EMBL/GenBank/DDBJ databases">
        <authorList>
            <person name="Sun Q."/>
            <person name="Zhou Y."/>
        </authorList>
    </citation>
    <scope>NUCLEOTIDE SEQUENCE</scope>
    <source>
        <strain evidence="3">CGMCC 1.12921</strain>
    </source>
</reference>
<feature type="signal peptide" evidence="1">
    <location>
        <begin position="1"/>
        <end position="22"/>
    </location>
</feature>
<protein>
    <recommendedName>
        <fullName evidence="2">EF-hand domain-containing protein</fullName>
    </recommendedName>
</protein>
<accession>A0A8J2V7B6</accession>
<dbReference type="Proteomes" id="UP000613582">
    <property type="component" value="Unassembled WGS sequence"/>
</dbReference>
<proteinExistence type="predicted"/>
<dbReference type="InterPro" id="IPR002048">
    <property type="entry name" value="EF_hand_dom"/>
</dbReference>
<dbReference type="InterPro" id="IPR011992">
    <property type="entry name" value="EF-hand-dom_pair"/>
</dbReference>
<gene>
    <name evidence="3" type="ORF">GCM10011342_12140</name>
</gene>
<dbReference type="Gene3D" id="1.10.238.10">
    <property type="entry name" value="EF-hand"/>
    <property type="match status" value="1"/>
</dbReference>
<feature type="domain" description="EF-hand" evidence="2">
    <location>
        <begin position="42"/>
        <end position="77"/>
    </location>
</feature>
<dbReference type="EMBL" id="BMGH01000001">
    <property type="protein sequence ID" value="GGD04727.1"/>
    <property type="molecule type" value="Genomic_DNA"/>
</dbReference>
<dbReference type="AlphaFoldDB" id="A0A8J2V7B6"/>
<comment type="caution">
    <text evidence="3">The sequence shown here is derived from an EMBL/GenBank/DDBJ whole genome shotgun (WGS) entry which is preliminary data.</text>
</comment>
<evidence type="ECO:0000256" key="1">
    <source>
        <dbReference type="SAM" id="SignalP"/>
    </source>
</evidence>
<organism evidence="3 4">
    <name type="scientific">Aquisalinus flavus</name>
    <dbReference type="NCBI Taxonomy" id="1526572"/>
    <lineage>
        <taxon>Bacteria</taxon>
        <taxon>Pseudomonadati</taxon>
        <taxon>Pseudomonadota</taxon>
        <taxon>Alphaproteobacteria</taxon>
        <taxon>Parvularculales</taxon>
        <taxon>Parvularculaceae</taxon>
        <taxon>Aquisalinus</taxon>
    </lineage>
</organism>
<dbReference type="InterPro" id="IPR018247">
    <property type="entry name" value="EF_Hand_1_Ca_BS"/>
</dbReference>
<keyword evidence="1" id="KW-0732">Signal</keyword>
<dbReference type="SUPFAM" id="SSF47473">
    <property type="entry name" value="EF-hand"/>
    <property type="match status" value="1"/>
</dbReference>
<evidence type="ECO:0000313" key="4">
    <source>
        <dbReference type="Proteomes" id="UP000613582"/>
    </source>
</evidence>
<reference evidence="3" key="1">
    <citation type="journal article" date="2014" name="Int. J. Syst. Evol. Microbiol.">
        <title>Complete genome sequence of Corynebacterium casei LMG S-19264T (=DSM 44701T), isolated from a smear-ripened cheese.</title>
        <authorList>
            <consortium name="US DOE Joint Genome Institute (JGI-PGF)"/>
            <person name="Walter F."/>
            <person name="Albersmeier A."/>
            <person name="Kalinowski J."/>
            <person name="Ruckert C."/>
        </authorList>
    </citation>
    <scope>NUCLEOTIDE SEQUENCE</scope>
    <source>
        <strain evidence="3">CGMCC 1.12921</strain>
    </source>
</reference>
<keyword evidence="4" id="KW-1185">Reference proteome</keyword>
<dbReference type="PROSITE" id="PS00018">
    <property type="entry name" value="EF_HAND_1"/>
    <property type="match status" value="2"/>
</dbReference>
<name>A0A8J2V7B6_9PROT</name>
<dbReference type="GO" id="GO:0005509">
    <property type="term" value="F:calcium ion binding"/>
    <property type="evidence" value="ECO:0007669"/>
    <property type="project" value="InterPro"/>
</dbReference>
<dbReference type="RefSeq" id="WP_188160364.1">
    <property type="nucleotide sequence ID" value="NZ_BMGH01000001.1"/>
</dbReference>
<dbReference type="PROSITE" id="PS50222">
    <property type="entry name" value="EF_HAND_2"/>
    <property type="match status" value="1"/>
</dbReference>
<dbReference type="Pfam" id="PF13202">
    <property type="entry name" value="EF-hand_5"/>
    <property type="match status" value="1"/>
</dbReference>
<sequence>MKRTTAVLLGIAATGFGAASFASTYVVPSQFGAEGTEIVLEDARLNADNMFDKIDVNADGLISIDEYASQAVVNASLSRFNGVVAIDGRQTFHITLPSEATGRLAPYEQTTIDAIARNEFYAFAGSDSAMDRREWIAAKLNDFAEVDFNEDGRLTGPELEVYTLNFARFQTSVS</sequence>
<evidence type="ECO:0000259" key="2">
    <source>
        <dbReference type="PROSITE" id="PS50222"/>
    </source>
</evidence>